<protein>
    <submittedName>
        <fullName evidence="4">CHRD domain-containing protein</fullName>
    </submittedName>
</protein>
<name>A0ABR9AEX8_9BACT</name>
<dbReference type="InterPro" id="IPR010895">
    <property type="entry name" value="CHRD"/>
</dbReference>
<proteinExistence type="inferred from homology"/>
<reference evidence="4 5" key="1">
    <citation type="submission" date="2020-09" db="EMBL/GenBank/DDBJ databases">
        <title>Echinicola sp. CAU 1574 isolated from sand of Sido Beach.</title>
        <authorList>
            <person name="Kim W."/>
        </authorList>
    </citation>
    <scope>NUCLEOTIDE SEQUENCE [LARGE SCALE GENOMIC DNA]</scope>
    <source>
        <strain evidence="4 5">CAU 1574</strain>
    </source>
</reference>
<dbReference type="Pfam" id="PF07452">
    <property type="entry name" value="CHRD"/>
    <property type="match status" value="1"/>
</dbReference>
<dbReference type="PROSITE" id="PS51257">
    <property type="entry name" value="PROKAR_LIPOPROTEIN"/>
    <property type="match status" value="1"/>
</dbReference>
<gene>
    <name evidence="4" type="ORF">IFO69_00105</name>
</gene>
<evidence type="ECO:0000313" key="5">
    <source>
        <dbReference type="Proteomes" id="UP000647133"/>
    </source>
</evidence>
<keyword evidence="5" id="KW-1185">Reference proteome</keyword>
<sequence length="168" mass="17456">MMKKQVKYFVAMILMVTMVIVVSCDDKDDEPSPQGQKKVYTLNSVAGSGVTGTVTFTRQDDGTTQISIVLTGTAAGDMHPSHIHANSAAEGGGIVIDLTDVDGASGMSETIVDEMNDGTPITYQELINFDGYVNVHKSASELSTLVAQGDIGSNADGSADDDGGGTGY</sequence>
<evidence type="ECO:0000256" key="2">
    <source>
        <dbReference type="SAM" id="SignalP"/>
    </source>
</evidence>
<organism evidence="4 5">
    <name type="scientific">Echinicola arenosa</name>
    <dbReference type="NCBI Taxonomy" id="2774144"/>
    <lineage>
        <taxon>Bacteria</taxon>
        <taxon>Pseudomonadati</taxon>
        <taxon>Bacteroidota</taxon>
        <taxon>Cytophagia</taxon>
        <taxon>Cytophagales</taxon>
        <taxon>Cyclobacteriaceae</taxon>
        <taxon>Echinicola</taxon>
    </lineage>
</organism>
<comment type="caution">
    <text evidence="4">The sequence shown here is derived from an EMBL/GenBank/DDBJ whole genome shotgun (WGS) entry which is preliminary data.</text>
</comment>
<dbReference type="InterPro" id="IPR036423">
    <property type="entry name" value="SOD-like_Cu/Zn_dom_sf"/>
</dbReference>
<dbReference type="Proteomes" id="UP000647133">
    <property type="component" value="Unassembled WGS sequence"/>
</dbReference>
<feature type="chain" id="PRO_5046108591" evidence="2">
    <location>
        <begin position="24"/>
        <end position="168"/>
    </location>
</feature>
<evidence type="ECO:0000256" key="1">
    <source>
        <dbReference type="ARBA" id="ARBA00010457"/>
    </source>
</evidence>
<dbReference type="RefSeq" id="WP_192006923.1">
    <property type="nucleotide sequence ID" value="NZ_JACYTQ010000001.1"/>
</dbReference>
<evidence type="ECO:0000259" key="3">
    <source>
        <dbReference type="Pfam" id="PF07452"/>
    </source>
</evidence>
<dbReference type="SUPFAM" id="SSF49329">
    <property type="entry name" value="Cu,Zn superoxide dismutase-like"/>
    <property type="match status" value="1"/>
</dbReference>
<evidence type="ECO:0000313" key="4">
    <source>
        <dbReference type="EMBL" id="MBD8487135.1"/>
    </source>
</evidence>
<feature type="domain" description="CHRD" evidence="3">
    <location>
        <begin position="47"/>
        <end position="139"/>
    </location>
</feature>
<accession>A0ABR9AEX8</accession>
<keyword evidence="2" id="KW-0732">Signal</keyword>
<dbReference type="Gene3D" id="2.60.40.200">
    <property type="entry name" value="Superoxide dismutase, copper/zinc binding domain"/>
    <property type="match status" value="1"/>
</dbReference>
<feature type="signal peptide" evidence="2">
    <location>
        <begin position="1"/>
        <end position="23"/>
    </location>
</feature>
<dbReference type="EMBL" id="JACYTQ010000001">
    <property type="protein sequence ID" value="MBD8487135.1"/>
    <property type="molecule type" value="Genomic_DNA"/>
</dbReference>
<comment type="similarity">
    <text evidence="1">Belongs to the Cu-Zn superoxide dismutase family.</text>
</comment>